<dbReference type="Gene3D" id="1.10.3650.10">
    <property type="entry name" value="nitrate reductase domain like"/>
    <property type="match status" value="1"/>
</dbReference>
<keyword evidence="9" id="KW-0408">Iron</keyword>
<dbReference type="SUPFAM" id="SSF54862">
    <property type="entry name" value="4Fe-4S ferredoxins"/>
    <property type="match status" value="1"/>
</dbReference>
<feature type="non-terminal residue" evidence="12">
    <location>
        <position position="137"/>
    </location>
</feature>
<keyword evidence="6" id="KW-0479">Metal-binding</keyword>
<sequence>SYFEGENAGQNPDMIFPAIEEMRLPIQYLANLLTAGDTEPVKEGLQKMAMMRSYMRSQITNQPFDTSKLERLGLTERQMTEMYRLLGIAKYEDRFVVPSSHKETYLDTYKAQGSQGYGGEYFGSNCEGCGVAVQSGK</sequence>
<dbReference type="InterPro" id="IPR038262">
    <property type="entry name" value="Nitr_red_bet_C_sf"/>
</dbReference>
<proteinExistence type="predicted"/>
<comment type="caution">
    <text evidence="12">The sequence shown here is derived from an EMBL/GenBank/DDBJ whole genome shotgun (WGS) entry which is preliminary data.</text>
</comment>
<dbReference type="EMBL" id="SCHB01000180">
    <property type="protein sequence ID" value="TBW68418.1"/>
    <property type="molecule type" value="Genomic_DNA"/>
</dbReference>
<dbReference type="InterPro" id="IPR029263">
    <property type="entry name" value="Nitr_red_bet_C"/>
</dbReference>
<evidence type="ECO:0000256" key="9">
    <source>
        <dbReference type="ARBA" id="ARBA00023004"/>
    </source>
</evidence>
<evidence type="ECO:0000256" key="3">
    <source>
        <dbReference type="ARBA" id="ARBA00004196"/>
    </source>
</evidence>
<evidence type="ECO:0000313" key="13">
    <source>
        <dbReference type="Proteomes" id="UP000293637"/>
    </source>
</evidence>
<keyword evidence="4" id="KW-0813">Transport</keyword>
<evidence type="ECO:0000256" key="5">
    <source>
        <dbReference type="ARBA" id="ARBA00022485"/>
    </source>
</evidence>
<comment type="cofactor">
    <cofactor evidence="1">
        <name>[3Fe-4S] cluster</name>
        <dbReference type="ChEBI" id="CHEBI:21137"/>
    </cofactor>
</comment>
<keyword evidence="5" id="KW-0004">4Fe-4S</keyword>
<dbReference type="GO" id="GO:0030313">
    <property type="term" value="C:cell envelope"/>
    <property type="evidence" value="ECO:0007669"/>
    <property type="project" value="UniProtKB-SubCell"/>
</dbReference>
<evidence type="ECO:0000256" key="10">
    <source>
        <dbReference type="ARBA" id="ARBA00023014"/>
    </source>
</evidence>
<evidence type="ECO:0000256" key="2">
    <source>
        <dbReference type="ARBA" id="ARBA00001966"/>
    </source>
</evidence>
<dbReference type="Proteomes" id="UP000293637">
    <property type="component" value="Unassembled WGS sequence"/>
</dbReference>
<dbReference type="PANTHER" id="PTHR43518">
    <property type="entry name" value="NITRATE REDUCTASE BETA SUBUNIT"/>
    <property type="match status" value="1"/>
</dbReference>
<feature type="non-terminal residue" evidence="12">
    <location>
        <position position="1"/>
    </location>
</feature>
<keyword evidence="7" id="KW-0677">Repeat</keyword>
<evidence type="ECO:0000313" key="12">
    <source>
        <dbReference type="EMBL" id="TBW68418.1"/>
    </source>
</evidence>
<accession>A0A4Q9W2U5</accession>
<dbReference type="GO" id="GO:0051539">
    <property type="term" value="F:4 iron, 4 sulfur cluster binding"/>
    <property type="evidence" value="ECO:0007669"/>
    <property type="project" value="UniProtKB-KW"/>
</dbReference>
<dbReference type="GO" id="GO:0046872">
    <property type="term" value="F:metal ion binding"/>
    <property type="evidence" value="ECO:0007669"/>
    <property type="project" value="UniProtKB-KW"/>
</dbReference>
<keyword evidence="10" id="KW-0411">Iron-sulfur</keyword>
<comment type="cofactor">
    <cofactor evidence="2">
        <name>[4Fe-4S] cluster</name>
        <dbReference type="ChEBI" id="CHEBI:49883"/>
    </cofactor>
</comment>
<reference evidence="12 13" key="1">
    <citation type="journal article" date="2019" name="Sci. Transl. Med.">
        <title>Quorum sensing between bacterial species on the skin protects against epidermal injury in atopic dermatitis.</title>
        <authorList>
            <person name="Williams M.R."/>
        </authorList>
    </citation>
    <scope>NUCLEOTIDE SEQUENCE [LARGE SCALE GENOMIC DNA]</scope>
    <source>
        <strain evidence="12 13">E7</strain>
    </source>
</reference>
<protein>
    <submittedName>
        <fullName evidence="12">Nitrate reductase subunit beta</fullName>
    </submittedName>
</protein>
<name>A0A4Q9W2U5_STALU</name>
<evidence type="ECO:0000256" key="8">
    <source>
        <dbReference type="ARBA" id="ARBA00022982"/>
    </source>
</evidence>
<gene>
    <name evidence="12" type="primary">narH</name>
    <name evidence="12" type="ORF">EQ812_13305</name>
</gene>
<dbReference type="GO" id="GO:0016020">
    <property type="term" value="C:membrane"/>
    <property type="evidence" value="ECO:0007669"/>
    <property type="project" value="TreeGrafter"/>
</dbReference>
<dbReference type="PANTHER" id="PTHR43518:SF1">
    <property type="entry name" value="RESPIRATORY NITRATE REDUCTASE 1 BETA CHAIN"/>
    <property type="match status" value="1"/>
</dbReference>
<evidence type="ECO:0000256" key="4">
    <source>
        <dbReference type="ARBA" id="ARBA00022448"/>
    </source>
</evidence>
<evidence type="ECO:0000256" key="6">
    <source>
        <dbReference type="ARBA" id="ARBA00022723"/>
    </source>
</evidence>
<evidence type="ECO:0000256" key="7">
    <source>
        <dbReference type="ARBA" id="ARBA00022737"/>
    </source>
</evidence>
<keyword evidence="8" id="KW-0249">Electron transport</keyword>
<dbReference type="Pfam" id="PF14711">
    <property type="entry name" value="Nitr_red_bet_C"/>
    <property type="match status" value="1"/>
</dbReference>
<dbReference type="GO" id="GO:0009055">
    <property type="term" value="F:electron transfer activity"/>
    <property type="evidence" value="ECO:0007669"/>
    <property type="project" value="TreeGrafter"/>
</dbReference>
<evidence type="ECO:0000256" key="1">
    <source>
        <dbReference type="ARBA" id="ARBA00001927"/>
    </source>
</evidence>
<dbReference type="GO" id="GO:0009061">
    <property type="term" value="P:anaerobic respiration"/>
    <property type="evidence" value="ECO:0007669"/>
    <property type="project" value="TreeGrafter"/>
</dbReference>
<feature type="domain" description="Respiratory nitrate reductase beta C-terminal" evidence="11">
    <location>
        <begin position="6"/>
        <end position="76"/>
    </location>
</feature>
<organism evidence="12 13">
    <name type="scientific">Staphylococcus lugdunensis</name>
    <dbReference type="NCBI Taxonomy" id="28035"/>
    <lineage>
        <taxon>Bacteria</taxon>
        <taxon>Bacillati</taxon>
        <taxon>Bacillota</taxon>
        <taxon>Bacilli</taxon>
        <taxon>Bacillales</taxon>
        <taxon>Staphylococcaceae</taxon>
        <taxon>Staphylococcus</taxon>
    </lineage>
</organism>
<evidence type="ECO:0000259" key="11">
    <source>
        <dbReference type="Pfam" id="PF14711"/>
    </source>
</evidence>
<dbReference type="AlphaFoldDB" id="A0A4Q9W2U5"/>
<comment type="subcellular location">
    <subcellularLocation>
        <location evidence="3">Cell envelope</location>
    </subcellularLocation>
</comment>